<dbReference type="InterPro" id="IPR020471">
    <property type="entry name" value="AKR"/>
</dbReference>
<reference evidence="4" key="1">
    <citation type="journal article" date="2018" name="Nat. Microbiol.">
        <title>Leveraging single-cell genomics to expand the fungal tree of life.</title>
        <authorList>
            <person name="Ahrendt S.R."/>
            <person name="Quandt C.A."/>
            <person name="Ciobanu D."/>
            <person name="Clum A."/>
            <person name="Salamov A."/>
            <person name="Andreopoulos B."/>
            <person name="Cheng J.F."/>
            <person name="Woyke T."/>
            <person name="Pelin A."/>
            <person name="Henrissat B."/>
            <person name="Reynolds N.K."/>
            <person name="Benny G.L."/>
            <person name="Smith M.E."/>
            <person name="James T.Y."/>
            <person name="Grigoriev I.V."/>
        </authorList>
    </citation>
    <scope>NUCLEOTIDE SEQUENCE [LARGE SCALE GENOMIC DNA]</scope>
</reference>
<dbReference type="SUPFAM" id="SSF51430">
    <property type="entry name" value="NAD(P)-linked oxidoreductase"/>
    <property type="match status" value="1"/>
</dbReference>
<sequence length="323" mass="35267">MTIDFASVAPAPIKRHLGKNGPIVNAIGFGAMGLSEFYGAADEAESLAVLNRAIDLGATFIDTADMYGSGTNEELLAKVLKTRRSEVFLCTKFGVKRGPGGTFTGVSGSPEYVREAAEASLKRLGVETIDLYYQLRVDPNTPIEDTVRAMAELVEEGKVRYLGLSECSGDTLRKAYAVHPIAAVQIEYSPWTTDIEQNGLLAAARDLGVSIVASSPLGRGFLTGRIRSENFAKNLEIVDNLEDFARRKGVEVSEVVLAWILKQGDEDFIVIPGTKRVQYLEENWGANAVTVTDAEDAEIREIINSITIHGTRYEEWGMKMLNL</sequence>
<dbReference type="InterPro" id="IPR023210">
    <property type="entry name" value="NADP_OxRdtase_dom"/>
</dbReference>
<evidence type="ECO:0000256" key="1">
    <source>
        <dbReference type="ARBA" id="ARBA00023002"/>
    </source>
</evidence>
<dbReference type="GO" id="GO:0005737">
    <property type="term" value="C:cytoplasm"/>
    <property type="evidence" value="ECO:0007669"/>
    <property type="project" value="TreeGrafter"/>
</dbReference>
<proteinExistence type="predicted"/>
<dbReference type="GO" id="GO:0016491">
    <property type="term" value="F:oxidoreductase activity"/>
    <property type="evidence" value="ECO:0007669"/>
    <property type="project" value="UniProtKB-KW"/>
</dbReference>
<dbReference type="Gene3D" id="3.20.20.100">
    <property type="entry name" value="NADP-dependent oxidoreductase domain"/>
    <property type="match status" value="1"/>
</dbReference>
<dbReference type="Proteomes" id="UP000269721">
    <property type="component" value="Unassembled WGS sequence"/>
</dbReference>
<dbReference type="InterPro" id="IPR036812">
    <property type="entry name" value="NAD(P)_OxRdtase_dom_sf"/>
</dbReference>
<dbReference type="Pfam" id="PF00248">
    <property type="entry name" value="Aldo_ket_red"/>
    <property type="match status" value="1"/>
</dbReference>
<evidence type="ECO:0000259" key="2">
    <source>
        <dbReference type="Pfam" id="PF00248"/>
    </source>
</evidence>
<protein>
    <submittedName>
        <fullName evidence="3">Auxin-induced protein</fullName>
    </submittedName>
</protein>
<dbReference type="OrthoDB" id="37537at2759"/>
<keyword evidence="4" id="KW-1185">Reference proteome</keyword>
<feature type="domain" description="NADP-dependent oxidoreductase" evidence="2">
    <location>
        <begin position="26"/>
        <end position="303"/>
    </location>
</feature>
<keyword evidence="1" id="KW-0560">Oxidoreductase</keyword>
<dbReference type="EMBL" id="KZ999660">
    <property type="protein sequence ID" value="RKO84856.1"/>
    <property type="molecule type" value="Genomic_DNA"/>
</dbReference>
<dbReference type="PANTHER" id="PTHR43625">
    <property type="entry name" value="AFLATOXIN B1 ALDEHYDE REDUCTASE"/>
    <property type="match status" value="1"/>
</dbReference>
<evidence type="ECO:0000313" key="4">
    <source>
        <dbReference type="Proteomes" id="UP000269721"/>
    </source>
</evidence>
<organism evidence="3 4">
    <name type="scientific">Blyttiomyces helicus</name>
    <dbReference type="NCBI Taxonomy" id="388810"/>
    <lineage>
        <taxon>Eukaryota</taxon>
        <taxon>Fungi</taxon>
        <taxon>Fungi incertae sedis</taxon>
        <taxon>Chytridiomycota</taxon>
        <taxon>Chytridiomycota incertae sedis</taxon>
        <taxon>Chytridiomycetes</taxon>
        <taxon>Chytridiomycetes incertae sedis</taxon>
        <taxon>Blyttiomyces</taxon>
    </lineage>
</organism>
<evidence type="ECO:0000313" key="3">
    <source>
        <dbReference type="EMBL" id="RKO84856.1"/>
    </source>
</evidence>
<dbReference type="CDD" id="cd19076">
    <property type="entry name" value="AKR_AKR13A_13D"/>
    <property type="match status" value="1"/>
</dbReference>
<gene>
    <name evidence="3" type="ORF">BDK51DRAFT_36190</name>
</gene>
<dbReference type="PRINTS" id="PR00069">
    <property type="entry name" value="ALDKETRDTASE"/>
</dbReference>
<dbReference type="PANTHER" id="PTHR43625:SF40">
    <property type="entry name" value="ALDO-KETO REDUCTASE YAKC [NADP(+)]"/>
    <property type="match status" value="1"/>
</dbReference>
<dbReference type="AlphaFoldDB" id="A0A4P9W3Y3"/>
<accession>A0A4P9W3Y3</accession>
<dbReference type="InterPro" id="IPR050791">
    <property type="entry name" value="Aldo-Keto_reductase"/>
</dbReference>
<name>A0A4P9W3Y3_9FUNG</name>